<dbReference type="AlphaFoldDB" id="A0A7S4JXZ1"/>
<reference evidence="1" key="1">
    <citation type="submission" date="2021-01" db="EMBL/GenBank/DDBJ databases">
        <authorList>
            <person name="Corre E."/>
            <person name="Pelletier E."/>
            <person name="Niang G."/>
            <person name="Scheremetjew M."/>
            <person name="Finn R."/>
            <person name="Kale V."/>
            <person name="Holt S."/>
            <person name="Cochrane G."/>
            <person name="Meng A."/>
            <person name="Brown T."/>
            <person name="Cohen L."/>
        </authorList>
    </citation>
    <scope>NUCLEOTIDE SEQUENCE</scope>
    <source>
        <strain evidence="1">Isolate 1302-5</strain>
    </source>
</reference>
<gene>
    <name evidence="1" type="ORF">OAUR00152_LOCUS35881</name>
</gene>
<organism evidence="1">
    <name type="scientific">Odontella aurita</name>
    <dbReference type="NCBI Taxonomy" id="265563"/>
    <lineage>
        <taxon>Eukaryota</taxon>
        <taxon>Sar</taxon>
        <taxon>Stramenopiles</taxon>
        <taxon>Ochrophyta</taxon>
        <taxon>Bacillariophyta</taxon>
        <taxon>Mediophyceae</taxon>
        <taxon>Biddulphiophycidae</taxon>
        <taxon>Eupodiscales</taxon>
        <taxon>Odontellaceae</taxon>
        <taxon>Odontella</taxon>
    </lineage>
</organism>
<evidence type="ECO:0000313" key="1">
    <source>
        <dbReference type="EMBL" id="CAE2277813.1"/>
    </source>
</evidence>
<protein>
    <submittedName>
        <fullName evidence="1">Uncharacterized protein</fullName>
    </submittedName>
</protein>
<proteinExistence type="predicted"/>
<sequence length="103" mass="11638">MRLHNRTRGAHYVAFCTVAPHCRLVESADNVLLEPTGLSRCFLRKRPADVALRLVHKLFQILGVNFTIAGGTPNINQKPKTEEFFQPTEKGNLKVARHCKNQT</sequence>
<name>A0A7S4JXZ1_9STRA</name>
<dbReference type="EMBL" id="HBKQ01052130">
    <property type="protein sequence ID" value="CAE2277813.1"/>
    <property type="molecule type" value="Transcribed_RNA"/>
</dbReference>
<accession>A0A7S4JXZ1</accession>